<dbReference type="PROSITE" id="PS50181">
    <property type="entry name" value="FBOX"/>
    <property type="match status" value="1"/>
</dbReference>
<dbReference type="InterPro" id="IPR036047">
    <property type="entry name" value="F-box-like_dom_sf"/>
</dbReference>
<evidence type="ECO:0000259" key="1">
    <source>
        <dbReference type="PROSITE" id="PS50181"/>
    </source>
</evidence>
<proteinExistence type="predicted"/>
<dbReference type="OrthoDB" id="786450at2759"/>
<evidence type="ECO:0000313" key="2">
    <source>
        <dbReference type="EMBL" id="CAA3005883.1"/>
    </source>
</evidence>
<dbReference type="PANTHER" id="PTHR34049">
    <property type="entry name" value="F-BOX PROTEIN SKIP27"/>
    <property type="match status" value="1"/>
</dbReference>
<dbReference type="Pfam" id="PF00646">
    <property type="entry name" value="F-box"/>
    <property type="match status" value="1"/>
</dbReference>
<keyword evidence="3" id="KW-1185">Reference proteome</keyword>
<dbReference type="PANTHER" id="PTHR34049:SF1">
    <property type="entry name" value="F-BOX PROTEIN SKIP27"/>
    <property type="match status" value="1"/>
</dbReference>
<dbReference type="SUPFAM" id="SSF81383">
    <property type="entry name" value="F-box domain"/>
    <property type="match status" value="1"/>
</dbReference>
<dbReference type="Gramene" id="OE9A113355T2">
    <property type="protein sequence ID" value="OE9A113355C2"/>
    <property type="gene ID" value="OE9A113355"/>
</dbReference>
<gene>
    <name evidence="2" type="ORF">OLEA9_A113355</name>
</gene>
<dbReference type="CDD" id="cd09917">
    <property type="entry name" value="F-box_SF"/>
    <property type="match status" value="1"/>
</dbReference>
<comment type="caution">
    <text evidence="2">The sequence shown here is derived from an EMBL/GenBank/DDBJ whole genome shotgun (WGS) entry which is preliminary data.</text>
</comment>
<dbReference type="Proteomes" id="UP000594638">
    <property type="component" value="Unassembled WGS sequence"/>
</dbReference>
<feature type="domain" description="F-box" evidence="1">
    <location>
        <begin position="68"/>
        <end position="117"/>
    </location>
</feature>
<dbReference type="EMBL" id="CACTIH010007253">
    <property type="protein sequence ID" value="CAA3005883.1"/>
    <property type="molecule type" value="Genomic_DNA"/>
</dbReference>
<organism evidence="2 3">
    <name type="scientific">Olea europaea subsp. europaea</name>
    <dbReference type="NCBI Taxonomy" id="158383"/>
    <lineage>
        <taxon>Eukaryota</taxon>
        <taxon>Viridiplantae</taxon>
        <taxon>Streptophyta</taxon>
        <taxon>Embryophyta</taxon>
        <taxon>Tracheophyta</taxon>
        <taxon>Spermatophyta</taxon>
        <taxon>Magnoliopsida</taxon>
        <taxon>eudicotyledons</taxon>
        <taxon>Gunneridae</taxon>
        <taxon>Pentapetalae</taxon>
        <taxon>asterids</taxon>
        <taxon>lamiids</taxon>
        <taxon>Lamiales</taxon>
        <taxon>Oleaceae</taxon>
        <taxon>Oleeae</taxon>
        <taxon>Olea</taxon>
    </lineage>
</organism>
<dbReference type="InterPro" id="IPR045286">
    <property type="entry name" value="FBS1-like"/>
</dbReference>
<evidence type="ECO:0000313" key="3">
    <source>
        <dbReference type="Proteomes" id="UP000594638"/>
    </source>
</evidence>
<accession>A0A8S0TPT2</accession>
<dbReference type="InterPro" id="IPR001810">
    <property type="entry name" value="F-box_dom"/>
</dbReference>
<sequence length="214" mass="24302">MAMGKKFESIVNRANEGYGMGLVRSTSFGRKRVALSHFNLEFDGHDDCILTTPAKRQCYEDSFFCSDKSILEALPQDVLIRILCGVEHDDLKRLVFVSKTLRDAVRFCSPQNDFDILTIMNLRFVVVPRIKQTLIAKQWHFAYSTPRKTVGFQNVDSLCEFKEVEAPNAPKQLRVPGSRLNAKKLADISVALFSSGSEDNWARKDLLMAMETEM</sequence>
<reference evidence="2 3" key="1">
    <citation type="submission" date="2019-12" db="EMBL/GenBank/DDBJ databases">
        <authorList>
            <person name="Alioto T."/>
            <person name="Alioto T."/>
            <person name="Gomez Garrido J."/>
        </authorList>
    </citation>
    <scope>NUCLEOTIDE SEQUENCE [LARGE SCALE GENOMIC DNA]</scope>
</reference>
<dbReference type="AlphaFoldDB" id="A0A8S0TPT2"/>
<name>A0A8S0TPT2_OLEEU</name>
<protein>
    <submittedName>
        <fullName evidence="2">F-box SKIP27-like</fullName>
    </submittedName>
</protein>